<feature type="domain" description="Endonuclease YhcR N-terminal" evidence="3">
    <location>
        <begin position="286"/>
        <end position="394"/>
    </location>
</feature>
<evidence type="ECO:0000313" key="4">
    <source>
        <dbReference type="EMBL" id="HIU39326.1"/>
    </source>
</evidence>
<keyword evidence="1" id="KW-0732">Signal</keyword>
<evidence type="ECO:0000259" key="3">
    <source>
        <dbReference type="Pfam" id="PF19886"/>
    </source>
</evidence>
<comment type="caution">
    <text evidence="4">The sequence shown here is derived from an EMBL/GenBank/DDBJ whole genome shotgun (WGS) entry which is preliminary data.</text>
</comment>
<proteinExistence type="predicted"/>
<dbReference type="PROSITE" id="PS51257">
    <property type="entry name" value="PROKAR_LIPOPROTEIN"/>
    <property type="match status" value="1"/>
</dbReference>
<reference evidence="4" key="2">
    <citation type="journal article" date="2021" name="PeerJ">
        <title>Extensive microbial diversity within the chicken gut microbiome revealed by metagenomics and culture.</title>
        <authorList>
            <person name="Gilroy R."/>
            <person name="Ravi A."/>
            <person name="Getino M."/>
            <person name="Pursley I."/>
            <person name="Horton D.L."/>
            <person name="Alikhan N.F."/>
            <person name="Baker D."/>
            <person name="Gharbi K."/>
            <person name="Hall N."/>
            <person name="Watson M."/>
            <person name="Adriaenssens E.M."/>
            <person name="Foster-Nyarko E."/>
            <person name="Jarju S."/>
            <person name="Secka A."/>
            <person name="Antonio M."/>
            <person name="Oren A."/>
            <person name="Chaudhuri R.R."/>
            <person name="La Ragione R."/>
            <person name="Hildebrand F."/>
            <person name="Pallen M.J."/>
        </authorList>
    </citation>
    <scope>NUCLEOTIDE SEQUENCE</scope>
    <source>
        <strain evidence="4">17073</strain>
    </source>
</reference>
<dbReference type="Gene3D" id="2.60.120.200">
    <property type="match status" value="1"/>
</dbReference>
<dbReference type="InterPro" id="IPR045939">
    <property type="entry name" value="YhcR_N"/>
</dbReference>
<protein>
    <submittedName>
        <fullName evidence="4">Choice-of-anchor J domain-containing protein</fullName>
    </submittedName>
</protein>
<dbReference type="NCBIfam" id="NF038128">
    <property type="entry name" value="choice_anch_J"/>
    <property type="match status" value="1"/>
</dbReference>
<feature type="domain" description="Endonuclease YhcR N-terminal" evidence="3">
    <location>
        <begin position="602"/>
        <end position="711"/>
    </location>
</feature>
<evidence type="ECO:0000256" key="1">
    <source>
        <dbReference type="SAM" id="SignalP"/>
    </source>
</evidence>
<feature type="chain" id="PRO_5039424006" evidence="1">
    <location>
        <begin position="22"/>
        <end position="711"/>
    </location>
</feature>
<name>A0A9D1LHV5_9BACT</name>
<dbReference type="EMBL" id="DVMS01000188">
    <property type="protein sequence ID" value="HIU39326.1"/>
    <property type="molecule type" value="Genomic_DNA"/>
</dbReference>
<evidence type="ECO:0000313" key="5">
    <source>
        <dbReference type="Proteomes" id="UP000824076"/>
    </source>
</evidence>
<accession>A0A9D1LHV5</accession>
<organism evidence="4 5">
    <name type="scientific">Candidatus Limisoma intestinavium</name>
    <dbReference type="NCBI Taxonomy" id="2840856"/>
    <lineage>
        <taxon>Bacteria</taxon>
        <taxon>Pseudomonadati</taxon>
        <taxon>Bacteroidota</taxon>
        <taxon>Bacteroidia</taxon>
        <taxon>Bacteroidales</taxon>
        <taxon>Candidatus Limisoma</taxon>
    </lineage>
</organism>
<dbReference type="InterPro" id="IPR043744">
    <property type="entry name" value="DUF5689"/>
</dbReference>
<dbReference type="Pfam" id="PF19886">
    <property type="entry name" value="DUF6359"/>
    <property type="match status" value="2"/>
</dbReference>
<reference evidence="4" key="1">
    <citation type="submission" date="2020-10" db="EMBL/GenBank/DDBJ databases">
        <authorList>
            <person name="Gilroy R."/>
        </authorList>
    </citation>
    <scope>NUCLEOTIDE SEQUENCE</scope>
    <source>
        <strain evidence="4">17073</strain>
    </source>
</reference>
<feature type="domain" description="DUF5689" evidence="2">
    <location>
        <begin position="39"/>
        <end position="271"/>
    </location>
</feature>
<dbReference type="Pfam" id="PF18942">
    <property type="entry name" value="DUF5689"/>
    <property type="match status" value="1"/>
</dbReference>
<dbReference type="Proteomes" id="UP000824076">
    <property type="component" value="Unassembled WGS sequence"/>
</dbReference>
<gene>
    <name evidence="4" type="ORF">IAD18_06650</name>
</gene>
<dbReference type="AlphaFoldDB" id="A0A9D1LHV5"/>
<sequence length="711" mass="76260">MKHTKLYLATLMLASLGFAGCDDNWDTPPLDGPTATIEPNTTIAELKAQYWIDDTNGVDTVGVKDSGDHIIIGGRVVSSDASGNIYKNIVIQDETAAITLSINANSLYNTYRLGQEIVIDATDMYIGKYAGLQQFGLPDYSEQYGWQTTFMPLEFFQEHAQLNGLPQPEKIDTLVTTIASLPSDVEGIQKWQSQLVRFDNVSFVNGGNDTFAEYHTTVSQDITDGTANLVVRTSGYANFYNETLPEGTGSVVGILGYFNGTWQLTLRSLDDCIFGEALPGTQNNPYTVSQAIEKQGDGNGWVKGYIVGAVAPGVSTVSSSDNIEWTAPTSLPNTLVIAESATERDYTKCLVIDLPQGSELRTKANLADNPDNLGAEITLKGTFASKYGMAGITDNGGTSSEFIFTSLSALTSLEEGFDEYASQANSSGWIDLSNNNLLGAGWTMVTLKGNKDWSMREFSENVYVTCSGYSGTAPFDAWLITPMINADRLPEKVMSFRTQVNGYGSTTSKFEVYVLTSNDPETAEKTQLNPVLAEAPASGYSDWVNSGNLDLSGFTGKIYIGFRYAAENDANYATWCFDDVKVGVKGEGGAVSGNDGSESKPYTVDDVLNGATGNGVWVSGYIVGFSSGTDASTTAKFTAEGANNLNLLLAVSADVKDASQCIAVSLPNGDVRTSLNLRDNPGNLGQAVSVKGDIAENYKIPGVKNTTDFKF</sequence>
<evidence type="ECO:0000259" key="2">
    <source>
        <dbReference type="Pfam" id="PF18942"/>
    </source>
</evidence>
<feature type="signal peptide" evidence="1">
    <location>
        <begin position="1"/>
        <end position="21"/>
    </location>
</feature>